<feature type="region of interest" description="Disordered" evidence="2">
    <location>
        <begin position="611"/>
        <end position="650"/>
    </location>
</feature>
<feature type="coiled-coil region" evidence="1">
    <location>
        <begin position="224"/>
        <end position="251"/>
    </location>
</feature>
<dbReference type="AlphaFoldDB" id="A0A9N9AJY3"/>
<accession>A0A9N9AJY3</accession>
<evidence type="ECO:0000256" key="1">
    <source>
        <dbReference type="SAM" id="Coils"/>
    </source>
</evidence>
<sequence>MHYTENILADAQNSKLVRPNRKTAFFFYYAPIKYFSDQIRSYELYGFHLILSLLYPTMTDIVGIIDRVILLGQQIAERLEAYKEAVESLSKLEKILKLLKAMFNNIVTASIDKAYIVSIKDTLERTEKVYIKCVGDLTIKDKKSFTGKVKKVVGIYKAPSILADIQKSIMDVETHLNITDTALSIVQRAQTVSASTIVSTTTSTSTLTSASTNIISSELKDALANTIDELVTRLKSDCQQLQEKLERCTLSTEPFFFAGFSRDNPEAISFWKDRFRSAELTISSVAPYENMYVSWARFIHELEVTFELSNIPTATKEDYFGSIDDIRRYGNRYYIDSTGTRNLKDIRPLWIPSLRKALDPLHKGYIKPHDYLNFLGKDSLAIKLRQVVLDSCGYGTIVECQRTTSDISLPKEIESPAHSVGWMSACQIVSVPTSTELGIFIYEKDNQKRFNNLIENITYPKNDILVYVRYLQTGQIEQKLISKNVRMLGGLRTGIPISILENFENGSSAWSDNLLIVELKACAGGRYIVTAGSGDNAIVFKTKSQTGFKDRAIQSDQFDDFADLPEFDYCILGPSTVFTCEPKVGEKIQIHVDGSWYDVKVTEVNGDSVKHVAWSPTSSNSPIEDIEKDEDTEKGEDGGQDDDSEGDGYYLGLTEDQELEHKKNPDISWCPWTEGKTSWDIRPYRCLHVGDLVEAPVTYPDYHFRYHGLEESQLYLPARIIDVQDDQYIIKFSPAVSAYAWWPGRTSSDEFPREPGSKETVKNPFDGIQVTMNMDWVRPYSAGPNPVLGTQSIRPHSWSAFQGVQFTDLQQIDDDVLWK</sequence>
<reference evidence="3" key="1">
    <citation type="submission" date="2021-06" db="EMBL/GenBank/DDBJ databases">
        <authorList>
            <person name="Kallberg Y."/>
            <person name="Tangrot J."/>
            <person name="Rosling A."/>
        </authorList>
    </citation>
    <scope>NUCLEOTIDE SEQUENCE</scope>
    <source>
        <strain evidence="3">UK204</strain>
    </source>
</reference>
<gene>
    <name evidence="3" type="ORF">FCALED_LOCUS5280</name>
</gene>
<evidence type="ECO:0000313" key="3">
    <source>
        <dbReference type="EMBL" id="CAG8533285.1"/>
    </source>
</evidence>
<evidence type="ECO:0000256" key="2">
    <source>
        <dbReference type="SAM" id="MobiDB-lite"/>
    </source>
</evidence>
<organism evidence="3 4">
    <name type="scientific">Funneliformis caledonium</name>
    <dbReference type="NCBI Taxonomy" id="1117310"/>
    <lineage>
        <taxon>Eukaryota</taxon>
        <taxon>Fungi</taxon>
        <taxon>Fungi incertae sedis</taxon>
        <taxon>Mucoromycota</taxon>
        <taxon>Glomeromycotina</taxon>
        <taxon>Glomeromycetes</taxon>
        <taxon>Glomerales</taxon>
        <taxon>Glomeraceae</taxon>
        <taxon>Funneliformis</taxon>
    </lineage>
</organism>
<dbReference type="Proteomes" id="UP000789570">
    <property type="component" value="Unassembled WGS sequence"/>
</dbReference>
<dbReference type="EMBL" id="CAJVPQ010001123">
    <property type="protein sequence ID" value="CAG8533285.1"/>
    <property type="molecule type" value="Genomic_DNA"/>
</dbReference>
<dbReference type="OrthoDB" id="5374688at2759"/>
<protein>
    <submittedName>
        <fullName evidence="3">6815_t:CDS:1</fullName>
    </submittedName>
</protein>
<feature type="compositionally biased region" description="Acidic residues" evidence="2">
    <location>
        <begin position="624"/>
        <end position="646"/>
    </location>
</feature>
<comment type="caution">
    <text evidence="3">The sequence shown here is derived from an EMBL/GenBank/DDBJ whole genome shotgun (WGS) entry which is preliminary data.</text>
</comment>
<keyword evidence="1" id="KW-0175">Coiled coil</keyword>
<evidence type="ECO:0000313" key="4">
    <source>
        <dbReference type="Proteomes" id="UP000789570"/>
    </source>
</evidence>
<keyword evidence="4" id="KW-1185">Reference proteome</keyword>
<proteinExistence type="predicted"/>
<name>A0A9N9AJY3_9GLOM</name>